<keyword evidence="2" id="KW-0732">Signal</keyword>
<evidence type="ECO:0000313" key="3">
    <source>
        <dbReference type="EMBL" id="KAK3311233.1"/>
    </source>
</evidence>
<evidence type="ECO:0000256" key="2">
    <source>
        <dbReference type="SAM" id="SignalP"/>
    </source>
</evidence>
<dbReference type="PANTHER" id="PTHR19316">
    <property type="entry name" value="PROTEIN FOLDING REGULATOR"/>
    <property type="match status" value="1"/>
</dbReference>
<dbReference type="RefSeq" id="XP_062727013.1">
    <property type="nucleotide sequence ID" value="XM_062871187.1"/>
</dbReference>
<dbReference type="AlphaFoldDB" id="A0AAJ0H3M4"/>
<sequence length="452" mass="48989">MTRSQLKMLPLNLVALISLMAWSAAASTPSHSSSSETSTPSASPSADVELICHTDNPAECYPKIFQATDEFQVVHDDQDLPLGLHVRLNVYTGKKEAKINVPDENDVALEGLPVDSSVVIVERDQSGQGGEASDQVRLSPNAPPYDPAGKIKTPESAKSDEGSAFYKSLAILKKGLDVDGALEMLEDISHDIYYGLKIAEDYETVRELFCLAASESSSAAGDAHTSLTRARLAALTLSSAVQNNPKALAEIERHWTTKLSSSLCRSDSTEPLGTTTFVLLAPSLSSPSSSSSSSASATADTDPALTKARISLLSGLLRSPILRRDFLASGGPSHLLRILIARNRQPEWLLAQRSAAFLLLDNFLDPDMGATMGEWPTQAQLPKEECAAREDKQQGKDGEEGECLDWHVEQLRSRHAAIDHWSHELWSKLAKYRKAEAAGQARTDTVREKTDL</sequence>
<evidence type="ECO:0000313" key="4">
    <source>
        <dbReference type="Proteomes" id="UP001273166"/>
    </source>
</evidence>
<reference evidence="3" key="1">
    <citation type="journal article" date="2023" name="Mol. Phylogenet. Evol.">
        <title>Genome-scale phylogeny and comparative genomics of the fungal order Sordariales.</title>
        <authorList>
            <person name="Hensen N."/>
            <person name="Bonometti L."/>
            <person name="Westerberg I."/>
            <person name="Brannstrom I.O."/>
            <person name="Guillou S."/>
            <person name="Cros-Aarteil S."/>
            <person name="Calhoun S."/>
            <person name="Haridas S."/>
            <person name="Kuo A."/>
            <person name="Mondo S."/>
            <person name="Pangilinan J."/>
            <person name="Riley R."/>
            <person name="LaButti K."/>
            <person name="Andreopoulos B."/>
            <person name="Lipzen A."/>
            <person name="Chen C."/>
            <person name="Yan M."/>
            <person name="Daum C."/>
            <person name="Ng V."/>
            <person name="Clum A."/>
            <person name="Steindorff A."/>
            <person name="Ohm R.A."/>
            <person name="Martin F."/>
            <person name="Silar P."/>
            <person name="Natvig D.O."/>
            <person name="Lalanne C."/>
            <person name="Gautier V."/>
            <person name="Ament-Velasquez S.L."/>
            <person name="Kruys A."/>
            <person name="Hutchinson M.I."/>
            <person name="Powell A.J."/>
            <person name="Barry K."/>
            <person name="Miller A.N."/>
            <person name="Grigoriev I.V."/>
            <person name="Debuchy R."/>
            <person name="Gladieux P."/>
            <person name="Hiltunen Thoren M."/>
            <person name="Johannesson H."/>
        </authorList>
    </citation>
    <scope>NUCLEOTIDE SEQUENCE</scope>
    <source>
        <strain evidence="3">CBS 333.67</strain>
    </source>
</reference>
<dbReference type="EMBL" id="JAUDZG010000001">
    <property type="protein sequence ID" value="KAK3311233.1"/>
    <property type="molecule type" value="Genomic_DNA"/>
</dbReference>
<accession>A0AAJ0H3M4</accession>
<feature type="signal peptide" evidence="2">
    <location>
        <begin position="1"/>
        <end position="26"/>
    </location>
</feature>
<dbReference type="PANTHER" id="PTHR19316:SF18">
    <property type="entry name" value="HSP70-BINDING PROTEIN 1"/>
    <property type="match status" value="1"/>
</dbReference>
<dbReference type="Proteomes" id="UP001273166">
    <property type="component" value="Unassembled WGS sequence"/>
</dbReference>
<feature type="chain" id="PRO_5042592908" description="Nucleotide exchange factor SIL1" evidence="2">
    <location>
        <begin position="27"/>
        <end position="452"/>
    </location>
</feature>
<evidence type="ECO:0008006" key="5">
    <source>
        <dbReference type="Google" id="ProtNLM"/>
    </source>
</evidence>
<dbReference type="GO" id="GO:0000774">
    <property type="term" value="F:adenyl-nucleotide exchange factor activity"/>
    <property type="evidence" value="ECO:0007669"/>
    <property type="project" value="TreeGrafter"/>
</dbReference>
<dbReference type="GO" id="GO:0005783">
    <property type="term" value="C:endoplasmic reticulum"/>
    <property type="evidence" value="ECO:0007669"/>
    <property type="project" value="TreeGrafter"/>
</dbReference>
<evidence type="ECO:0000256" key="1">
    <source>
        <dbReference type="SAM" id="MobiDB-lite"/>
    </source>
</evidence>
<dbReference type="InterPro" id="IPR011989">
    <property type="entry name" value="ARM-like"/>
</dbReference>
<feature type="region of interest" description="Disordered" evidence="1">
    <location>
        <begin position="125"/>
        <end position="158"/>
    </location>
</feature>
<protein>
    <recommendedName>
        <fullName evidence="5">Nucleotide exchange factor SIL1</fullName>
    </recommendedName>
</protein>
<gene>
    <name evidence="3" type="ORF">B0T15DRAFT_67223</name>
</gene>
<dbReference type="Gene3D" id="1.25.10.10">
    <property type="entry name" value="Leucine-rich Repeat Variant"/>
    <property type="match status" value="1"/>
</dbReference>
<comment type="caution">
    <text evidence="3">The sequence shown here is derived from an EMBL/GenBank/DDBJ whole genome shotgun (WGS) entry which is preliminary data.</text>
</comment>
<proteinExistence type="predicted"/>
<keyword evidence="4" id="KW-1185">Reference proteome</keyword>
<dbReference type="GeneID" id="87890016"/>
<name>A0AAJ0H3M4_9PEZI</name>
<dbReference type="InterPro" id="IPR050693">
    <property type="entry name" value="Hsp70_NEF-Inhibitors"/>
</dbReference>
<organism evidence="3 4">
    <name type="scientific">Chaetomium strumarium</name>
    <dbReference type="NCBI Taxonomy" id="1170767"/>
    <lineage>
        <taxon>Eukaryota</taxon>
        <taxon>Fungi</taxon>
        <taxon>Dikarya</taxon>
        <taxon>Ascomycota</taxon>
        <taxon>Pezizomycotina</taxon>
        <taxon>Sordariomycetes</taxon>
        <taxon>Sordariomycetidae</taxon>
        <taxon>Sordariales</taxon>
        <taxon>Chaetomiaceae</taxon>
        <taxon>Chaetomium</taxon>
    </lineage>
</organism>
<reference evidence="3" key="2">
    <citation type="submission" date="2023-06" db="EMBL/GenBank/DDBJ databases">
        <authorList>
            <consortium name="Lawrence Berkeley National Laboratory"/>
            <person name="Mondo S.J."/>
            <person name="Hensen N."/>
            <person name="Bonometti L."/>
            <person name="Westerberg I."/>
            <person name="Brannstrom I.O."/>
            <person name="Guillou S."/>
            <person name="Cros-Aarteil S."/>
            <person name="Calhoun S."/>
            <person name="Haridas S."/>
            <person name="Kuo A."/>
            <person name="Pangilinan J."/>
            <person name="Riley R."/>
            <person name="Labutti K."/>
            <person name="Andreopoulos B."/>
            <person name="Lipzen A."/>
            <person name="Chen C."/>
            <person name="Yanf M."/>
            <person name="Daum C."/>
            <person name="Ng V."/>
            <person name="Clum A."/>
            <person name="Steindorff A."/>
            <person name="Ohm R."/>
            <person name="Martin F."/>
            <person name="Silar P."/>
            <person name="Natvig D."/>
            <person name="Lalanne C."/>
            <person name="Gautier V."/>
            <person name="Ament-Velasquez S.L."/>
            <person name="Kruys A."/>
            <person name="Hutchinson M.I."/>
            <person name="Powell A.J."/>
            <person name="Barry K."/>
            <person name="Miller A.N."/>
            <person name="Grigoriev I.V."/>
            <person name="Debuchy R."/>
            <person name="Gladieux P."/>
            <person name="Thoren M.H."/>
            <person name="Johannesson H."/>
        </authorList>
    </citation>
    <scope>NUCLEOTIDE SEQUENCE</scope>
    <source>
        <strain evidence="3">CBS 333.67</strain>
    </source>
</reference>